<dbReference type="Pfam" id="PF00005">
    <property type="entry name" value="ABC_tran"/>
    <property type="match status" value="1"/>
</dbReference>
<feature type="domain" description="ABC transporter" evidence="8">
    <location>
        <begin position="346"/>
        <end position="564"/>
    </location>
</feature>
<protein>
    <submittedName>
        <fullName evidence="10">ABC transporter ATP-binding protein</fullName>
    </submittedName>
</protein>
<organism evidence="10 11">
    <name type="scientific">Actinomyces lilanjuaniae</name>
    <dbReference type="NCBI Taxonomy" id="2321394"/>
    <lineage>
        <taxon>Bacteria</taxon>
        <taxon>Bacillati</taxon>
        <taxon>Actinomycetota</taxon>
        <taxon>Actinomycetes</taxon>
        <taxon>Actinomycetales</taxon>
        <taxon>Actinomycetaceae</taxon>
        <taxon>Actinomyces</taxon>
    </lineage>
</organism>
<dbReference type="SUPFAM" id="SSF90123">
    <property type="entry name" value="ABC transporter transmembrane region"/>
    <property type="match status" value="1"/>
</dbReference>
<dbReference type="InterPro" id="IPR003593">
    <property type="entry name" value="AAA+_ATPase"/>
</dbReference>
<dbReference type="InterPro" id="IPR027417">
    <property type="entry name" value="P-loop_NTPase"/>
</dbReference>
<feature type="transmembrane region" description="Helical" evidence="7">
    <location>
        <begin position="252"/>
        <end position="274"/>
    </location>
</feature>
<feature type="transmembrane region" description="Helical" evidence="7">
    <location>
        <begin position="30"/>
        <end position="51"/>
    </location>
</feature>
<dbReference type="SMART" id="SM00382">
    <property type="entry name" value="AAA"/>
    <property type="match status" value="1"/>
</dbReference>
<evidence type="ECO:0000256" key="6">
    <source>
        <dbReference type="ARBA" id="ARBA00023136"/>
    </source>
</evidence>
<keyword evidence="4 10" id="KW-0067">ATP-binding</keyword>
<reference evidence="10 11" key="1">
    <citation type="submission" date="2018-09" db="EMBL/GenBank/DDBJ databases">
        <authorList>
            <person name="Li J."/>
        </authorList>
    </citation>
    <scope>NUCLEOTIDE SEQUENCE [LARGE SCALE GENOMIC DNA]</scope>
    <source>
        <strain evidence="10 11">2129</strain>
    </source>
</reference>
<evidence type="ECO:0000256" key="4">
    <source>
        <dbReference type="ARBA" id="ARBA00022840"/>
    </source>
</evidence>
<dbReference type="PANTHER" id="PTHR43394:SF1">
    <property type="entry name" value="ATP-BINDING CASSETTE SUB-FAMILY B MEMBER 10, MITOCHONDRIAL"/>
    <property type="match status" value="1"/>
</dbReference>
<feature type="transmembrane region" description="Helical" evidence="7">
    <location>
        <begin position="286"/>
        <end position="307"/>
    </location>
</feature>
<accession>A0ABN5PPS6</accession>
<dbReference type="PROSITE" id="PS50893">
    <property type="entry name" value="ABC_TRANSPORTER_2"/>
    <property type="match status" value="1"/>
</dbReference>
<feature type="transmembrane region" description="Helical" evidence="7">
    <location>
        <begin position="144"/>
        <end position="163"/>
    </location>
</feature>
<comment type="subcellular location">
    <subcellularLocation>
        <location evidence="1">Cell membrane</location>
        <topology evidence="1">Multi-pass membrane protein</topology>
    </subcellularLocation>
</comment>
<dbReference type="SUPFAM" id="SSF52540">
    <property type="entry name" value="P-loop containing nucleoside triphosphate hydrolases"/>
    <property type="match status" value="1"/>
</dbReference>
<evidence type="ECO:0000313" key="10">
    <source>
        <dbReference type="EMBL" id="AYD89994.1"/>
    </source>
</evidence>
<proteinExistence type="predicted"/>
<name>A0ABN5PPS6_9ACTO</name>
<evidence type="ECO:0000256" key="1">
    <source>
        <dbReference type="ARBA" id="ARBA00004651"/>
    </source>
</evidence>
<evidence type="ECO:0000256" key="2">
    <source>
        <dbReference type="ARBA" id="ARBA00022692"/>
    </source>
</evidence>
<keyword evidence="6 7" id="KW-0472">Membrane</keyword>
<evidence type="ECO:0000313" key="11">
    <source>
        <dbReference type="Proteomes" id="UP000273001"/>
    </source>
</evidence>
<dbReference type="InterPro" id="IPR003439">
    <property type="entry name" value="ABC_transporter-like_ATP-bd"/>
</dbReference>
<dbReference type="InterPro" id="IPR036640">
    <property type="entry name" value="ABC1_TM_sf"/>
</dbReference>
<feature type="domain" description="ABC transmembrane type-1" evidence="9">
    <location>
        <begin position="32"/>
        <end position="312"/>
    </location>
</feature>
<keyword evidence="11" id="KW-1185">Reference proteome</keyword>
<evidence type="ECO:0000259" key="8">
    <source>
        <dbReference type="PROSITE" id="PS50893"/>
    </source>
</evidence>
<dbReference type="EMBL" id="CP032514">
    <property type="protein sequence ID" value="AYD89994.1"/>
    <property type="molecule type" value="Genomic_DNA"/>
</dbReference>
<sequence length="565" mass="60931">MTWRRFCVSTVQRTDMTSLRHHGFQGARTWYAFGIAGTLIGSGTTAAQPYLVGRVTDSFLDSGGFPTALLGALAAAFAVDALASTSSRLLFGLASERFVLNLRNHLARRVLEAPYSQSSSYDRGDLNNRLVEDIPSAQQPYFSTYPDIVGSALVVIFCLSGMLVTSWPLTLGLLALLVVFGLLLLVVLRRLNQVAARSRVAEARYSSFLYEVLYNLMPLKALTAERWAAGELGARAGDARYLGNRLVGYSSLILPVVNIGTQLGLVGVLLAGGYMVTRGDLETSALVAYFLYLVYMVSPLVSLGIALGDLREADASWERLRTLESTLPPEPSPTSPSPHALSPTRLATREVTYTYPSGETVRLGDLALTGPGTYCLVGDNGSGKSTLLSLLSALRLPTSGAVTWNDVAVSPQTALQVRQEVLLLTQERDALSVTVRDNICLGQAFSDAEILALAERLDAQDFFRSLPDGLDSVIGAEGVGLSGGQKQLLFVMHVLLLRPPVALLDEFSANLDARTKTLVSEEIARLADSSLVLLITHDETLLERFPSHVELERLAAAHPSTAETE</sequence>
<evidence type="ECO:0000256" key="5">
    <source>
        <dbReference type="ARBA" id="ARBA00022989"/>
    </source>
</evidence>
<keyword evidence="2 7" id="KW-0812">Transmembrane</keyword>
<dbReference type="PROSITE" id="PS50929">
    <property type="entry name" value="ABC_TM1F"/>
    <property type="match status" value="1"/>
</dbReference>
<dbReference type="InterPro" id="IPR011527">
    <property type="entry name" value="ABC1_TM_dom"/>
</dbReference>
<gene>
    <name evidence="10" type="ORF">D5R93_08095</name>
</gene>
<dbReference type="PANTHER" id="PTHR43394">
    <property type="entry name" value="ATP-DEPENDENT PERMEASE MDL1, MITOCHONDRIAL"/>
    <property type="match status" value="1"/>
</dbReference>
<dbReference type="Gene3D" id="3.40.50.300">
    <property type="entry name" value="P-loop containing nucleotide triphosphate hydrolases"/>
    <property type="match status" value="1"/>
</dbReference>
<dbReference type="GO" id="GO:0005524">
    <property type="term" value="F:ATP binding"/>
    <property type="evidence" value="ECO:0007669"/>
    <property type="project" value="UniProtKB-KW"/>
</dbReference>
<feature type="transmembrane region" description="Helical" evidence="7">
    <location>
        <begin position="63"/>
        <end position="83"/>
    </location>
</feature>
<keyword evidence="5 7" id="KW-1133">Transmembrane helix</keyword>
<evidence type="ECO:0000259" key="9">
    <source>
        <dbReference type="PROSITE" id="PS50929"/>
    </source>
</evidence>
<evidence type="ECO:0000256" key="3">
    <source>
        <dbReference type="ARBA" id="ARBA00022741"/>
    </source>
</evidence>
<dbReference type="InterPro" id="IPR039421">
    <property type="entry name" value="Type_1_exporter"/>
</dbReference>
<feature type="transmembrane region" description="Helical" evidence="7">
    <location>
        <begin position="169"/>
        <end position="188"/>
    </location>
</feature>
<keyword evidence="3" id="KW-0547">Nucleotide-binding</keyword>
<dbReference type="Gene3D" id="1.20.1560.10">
    <property type="entry name" value="ABC transporter type 1, transmembrane domain"/>
    <property type="match status" value="1"/>
</dbReference>
<evidence type="ECO:0000256" key="7">
    <source>
        <dbReference type="SAM" id="Phobius"/>
    </source>
</evidence>
<dbReference type="Proteomes" id="UP000273001">
    <property type="component" value="Chromosome"/>
</dbReference>
<dbReference type="Pfam" id="PF00664">
    <property type="entry name" value="ABC_membrane"/>
    <property type="match status" value="1"/>
</dbReference>